<keyword evidence="14" id="KW-1185">Reference proteome</keyword>
<dbReference type="AlphaFoldDB" id="A0A5K7XB59"/>
<dbReference type="Proteomes" id="UP000326837">
    <property type="component" value="Chromosome"/>
</dbReference>
<evidence type="ECO:0000259" key="11">
    <source>
        <dbReference type="Pfam" id="PF14841"/>
    </source>
</evidence>
<accession>A0A5K7XB59</accession>
<keyword evidence="8" id="KW-0472">Membrane</keyword>
<dbReference type="EMBL" id="AP021861">
    <property type="protein sequence ID" value="BBO34014.1"/>
    <property type="molecule type" value="Genomic_DNA"/>
</dbReference>
<evidence type="ECO:0000313" key="14">
    <source>
        <dbReference type="Proteomes" id="UP000326837"/>
    </source>
</evidence>
<evidence type="ECO:0000313" key="13">
    <source>
        <dbReference type="EMBL" id="BBO34014.1"/>
    </source>
</evidence>
<dbReference type="GO" id="GO:0003774">
    <property type="term" value="F:cytoskeletal motor activity"/>
    <property type="evidence" value="ECO:0007669"/>
    <property type="project" value="InterPro"/>
</dbReference>
<evidence type="ECO:0000256" key="8">
    <source>
        <dbReference type="ARBA" id="ARBA00023136"/>
    </source>
</evidence>
<feature type="domain" description="Flagellar motor switch protein FliG N-terminal" evidence="12">
    <location>
        <begin position="9"/>
        <end position="74"/>
    </location>
</feature>
<evidence type="ECO:0000256" key="1">
    <source>
        <dbReference type="ARBA" id="ARBA00004117"/>
    </source>
</evidence>
<evidence type="ECO:0000256" key="4">
    <source>
        <dbReference type="ARBA" id="ARBA00021870"/>
    </source>
</evidence>
<dbReference type="Pfam" id="PF14841">
    <property type="entry name" value="FliG_M"/>
    <property type="match status" value="1"/>
</dbReference>
<dbReference type="RefSeq" id="WP_172992103.1">
    <property type="nucleotide sequence ID" value="NZ_AP021861.1"/>
</dbReference>
<evidence type="ECO:0000256" key="6">
    <source>
        <dbReference type="ARBA" id="ARBA00022500"/>
    </source>
</evidence>
<evidence type="ECO:0000256" key="9">
    <source>
        <dbReference type="ARBA" id="ARBA00023143"/>
    </source>
</evidence>
<dbReference type="GO" id="GO:0071973">
    <property type="term" value="P:bacterial-type flagellum-dependent cell motility"/>
    <property type="evidence" value="ECO:0007669"/>
    <property type="project" value="InterPro"/>
</dbReference>
<dbReference type="PANTHER" id="PTHR30534:SF0">
    <property type="entry name" value="FLAGELLAR MOTOR SWITCH PROTEIN FLIG"/>
    <property type="match status" value="1"/>
</dbReference>
<evidence type="ECO:0000256" key="5">
    <source>
        <dbReference type="ARBA" id="ARBA00022475"/>
    </source>
</evidence>
<feature type="domain" description="Flagellar motor switch protein FliG C-terminal" evidence="10">
    <location>
        <begin position="298"/>
        <end position="376"/>
    </location>
</feature>
<dbReference type="GO" id="GO:0009425">
    <property type="term" value="C:bacterial-type flagellum basal body"/>
    <property type="evidence" value="ECO:0007669"/>
    <property type="project" value="UniProtKB-SubCell"/>
</dbReference>
<sequence length="381" mass="41282">MNYDQNERIRRAAILVASIDESLAEQMLDSLPPSEATKILAEYDRLGEIDPEEQRDVLAEFRRAGRREAEASSGVEFTYSAPQASVNVEPAPPVAPLPTPAEEAAAAAEAALVAELLNAEHPQTIAVALSRMAHDRGAAVFAQLLPTLQGEVFERLANLQVTDESAVTELESELQQRIELQRQRRDRAAAGAEMARRIVAKTAPGQRDSLLARISPSDSTLNIAAHTAVAANGATPALSVQQTRELELAIQQARELVAAQDDLQGEEGGFEAWTDGPEYGEETEVAFDPALLEDRSRDLERLNDAALLRALQAADERTVQLALACSSEKFLRRVAAKLPRAAAARLRMAVRSIGPTRLIELRAAQHELLHLAAQTAHKVAA</sequence>
<comment type="subcellular location">
    <subcellularLocation>
        <location evidence="1">Bacterial flagellum basal body</location>
    </subcellularLocation>
    <subcellularLocation>
        <location evidence="2">Cell membrane</location>
        <topology evidence="2">Peripheral membrane protein</topology>
        <orientation evidence="2">Cytoplasmic side</orientation>
    </subcellularLocation>
</comment>
<proteinExistence type="inferred from homology"/>
<reference evidence="14" key="1">
    <citation type="submission" date="2019-10" db="EMBL/GenBank/DDBJ databases">
        <title>Lacipirellula parvula gen. nov., sp. nov., representing a lineage of planctomycetes widespread in freshwater anoxic habitats, and description of the family Lacipirellulaceae.</title>
        <authorList>
            <person name="Dedysh S.N."/>
            <person name="Kulichevskaya I.S."/>
            <person name="Beletsky A.V."/>
            <person name="Rakitin A.L."/>
            <person name="Mardanov A.V."/>
            <person name="Ivanova A.A."/>
            <person name="Saltykova V.X."/>
            <person name="Rijpstra W.I.C."/>
            <person name="Sinninghe Damste J.S."/>
            <person name="Ravin N.V."/>
        </authorList>
    </citation>
    <scope>NUCLEOTIDE SEQUENCE [LARGE SCALE GENOMIC DNA]</scope>
    <source>
        <strain evidence="14">PX69</strain>
    </source>
</reference>
<comment type="similarity">
    <text evidence="3">Belongs to the FliG family.</text>
</comment>
<gene>
    <name evidence="13" type="ORF">PLANPX_3626</name>
</gene>
<keyword evidence="7" id="KW-0283">Flagellar rotation</keyword>
<dbReference type="InterPro" id="IPR000090">
    <property type="entry name" value="Flg_Motor_Flig"/>
</dbReference>
<organism evidence="13 14">
    <name type="scientific">Lacipirellula parvula</name>
    <dbReference type="NCBI Taxonomy" id="2650471"/>
    <lineage>
        <taxon>Bacteria</taxon>
        <taxon>Pseudomonadati</taxon>
        <taxon>Planctomycetota</taxon>
        <taxon>Planctomycetia</taxon>
        <taxon>Pirellulales</taxon>
        <taxon>Lacipirellulaceae</taxon>
        <taxon>Lacipirellula</taxon>
    </lineage>
</organism>
<dbReference type="GO" id="GO:0005886">
    <property type="term" value="C:plasma membrane"/>
    <property type="evidence" value="ECO:0007669"/>
    <property type="project" value="UniProtKB-SubCell"/>
</dbReference>
<dbReference type="InterPro" id="IPR028263">
    <property type="entry name" value="FliG_N"/>
</dbReference>
<keyword evidence="6" id="KW-0145">Chemotaxis</keyword>
<dbReference type="InterPro" id="IPR011002">
    <property type="entry name" value="FliG_a-hlx"/>
</dbReference>
<dbReference type="Gene3D" id="1.10.220.30">
    <property type="match status" value="3"/>
</dbReference>
<evidence type="ECO:0000256" key="2">
    <source>
        <dbReference type="ARBA" id="ARBA00004413"/>
    </source>
</evidence>
<evidence type="ECO:0000259" key="12">
    <source>
        <dbReference type="Pfam" id="PF14842"/>
    </source>
</evidence>
<dbReference type="KEGG" id="lpav:PLANPX_3626"/>
<evidence type="ECO:0000256" key="3">
    <source>
        <dbReference type="ARBA" id="ARBA00010299"/>
    </source>
</evidence>
<dbReference type="Pfam" id="PF14842">
    <property type="entry name" value="FliG_N"/>
    <property type="match status" value="1"/>
</dbReference>
<dbReference type="InterPro" id="IPR032779">
    <property type="entry name" value="FliG_M"/>
</dbReference>
<dbReference type="Pfam" id="PF01706">
    <property type="entry name" value="FliG_C"/>
    <property type="match status" value="1"/>
</dbReference>
<dbReference type="GO" id="GO:0006935">
    <property type="term" value="P:chemotaxis"/>
    <property type="evidence" value="ECO:0007669"/>
    <property type="project" value="UniProtKB-KW"/>
</dbReference>
<dbReference type="SUPFAM" id="SSF48029">
    <property type="entry name" value="FliG"/>
    <property type="match status" value="3"/>
</dbReference>
<name>A0A5K7XB59_9BACT</name>
<feature type="domain" description="Flagellar motor switch protein FliG middle" evidence="11">
    <location>
        <begin position="112"/>
        <end position="182"/>
    </location>
</feature>
<keyword evidence="5" id="KW-1003">Cell membrane</keyword>
<dbReference type="PANTHER" id="PTHR30534">
    <property type="entry name" value="FLAGELLAR MOTOR SWITCH PROTEIN FLIG"/>
    <property type="match status" value="1"/>
</dbReference>
<evidence type="ECO:0000256" key="7">
    <source>
        <dbReference type="ARBA" id="ARBA00022779"/>
    </source>
</evidence>
<evidence type="ECO:0000259" key="10">
    <source>
        <dbReference type="Pfam" id="PF01706"/>
    </source>
</evidence>
<protein>
    <recommendedName>
        <fullName evidence="4">Flagellar motor switch protein FliG</fullName>
    </recommendedName>
</protein>
<dbReference type="PRINTS" id="PR00954">
    <property type="entry name" value="FLGMOTORFLIG"/>
</dbReference>
<dbReference type="InterPro" id="IPR023087">
    <property type="entry name" value="Flg_Motor_Flig_C"/>
</dbReference>
<keyword evidence="9" id="KW-0975">Bacterial flagellum</keyword>